<keyword evidence="4 5" id="KW-0071">Autoinducer synthesis</keyword>
<keyword evidence="2 6" id="KW-0808">Transferase</keyword>
<sequence length="202" mass="23140">MQNITFDLSDLHRHGSAFYDYLKLRKHFFVDTLGWDIPHNDFVEMDQYDNPLAHYSLVLRDGEVIGGARTMPTTSHWGDHTYMLRDAVAGKLVDIPARVLEREIDTPRVWECTRLVMSEEVRSHADRSHCLSLIVEGLADVARRHGADELMSLSPLSLMRALRQLGWQADRIGEPYSNPGDGRRYAVLCMPAEKMRQPEVAH</sequence>
<dbReference type="Proteomes" id="UP000244924">
    <property type="component" value="Unassembled WGS sequence"/>
</dbReference>
<evidence type="ECO:0000256" key="2">
    <source>
        <dbReference type="ARBA" id="ARBA00022679"/>
    </source>
</evidence>
<dbReference type="OrthoDB" id="6169313at2"/>
<proteinExistence type="inferred from homology"/>
<evidence type="ECO:0000256" key="5">
    <source>
        <dbReference type="PROSITE-ProRule" id="PRU00533"/>
    </source>
</evidence>
<dbReference type="InterPro" id="IPR016181">
    <property type="entry name" value="Acyl_CoA_acyltransferase"/>
</dbReference>
<dbReference type="PANTHER" id="PTHR39322:SF1">
    <property type="entry name" value="ISOVALERYL-HOMOSERINE LACTONE SYNTHASE"/>
    <property type="match status" value="1"/>
</dbReference>
<evidence type="ECO:0000313" key="6">
    <source>
        <dbReference type="EMBL" id="SPH17430.1"/>
    </source>
</evidence>
<name>A0A2R8B4H6_9RHOB</name>
<dbReference type="SUPFAM" id="SSF55729">
    <property type="entry name" value="Acyl-CoA N-acyltransferases (Nat)"/>
    <property type="match status" value="1"/>
</dbReference>
<accession>A0A2R8B4H6</accession>
<dbReference type="EMBL" id="OMOQ01000001">
    <property type="protein sequence ID" value="SPH17430.1"/>
    <property type="molecule type" value="Genomic_DNA"/>
</dbReference>
<dbReference type="InterPro" id="IPR001690">
    <property type="entry name" value="Autoind_synthase"/>
</dbReference>
<dbReference type="AlphaFoldDB" id="A0A2R8B4H6"/>
<dbReference type="RefSeq" id="WP_108851878.1">
    <property type="nucleotide sequence ID" value="NZ_OMOQ01000001.1"/>
</dbReference>
<dbReference type="PANTHER" id="PTHR39322">
    <property type="entry name" value="ACYL-HOMOSERINE-LACTONE SYNTHASE"/>
    <property type="match status" value="1"/>
</dbReference>
<keyword evidence="1 5" id="KW-0673">Quorum sensing</keyword>
<dbReference type="Pfam" id="PF00765">
    <property type="entry name" value="Autoind_synth"/>
    <property type="match status" value="1"/>
</dbReference>
<gene>
    <name evidence="6" type="primary">anoI_2</name>
    <name evidence="6" type="ORF">DEA8626_00948</name>
</gene>
<dbReference type="Gene3D" id="3.40.630.30">
    <property type="match status" value="1"/>
</dbReference>
<keyword evidence="7" id="KW-1185">Reference proteome</keyword>
<dbReference type="GO" id="GO:0007165">
    <property type="term" value="P:signal transduction"/>
    <property type="evidence" value="ECO:0007669"/>
    <property type="project" value="TreeGrafter"/>
</dbReference>
<evidence type="ECO:0000256" key="1">
    <source>
        <dbReference type="ARBA" id="ARBA00022654"/>
    </source>
</evidence>
<comment type="similarity">
    <text evidence="5">Belongs to the autoinducer synthase family.</text>
</comment>
<evidence type="ECO:0000256" key="3">
    <source>
        <dbReference type="ARBA" id="ARBA00022691"/>
    </source>
</evidence>
<dbReference type="GO" id="GO:0009372">
    <property type="term" value="P:quorum sensing"/>
    <property type="evidence" value="ECO:0007669"/>
    <property type="project" value="UniProtKB-UniRule"/>
</dbReference>
<protein>
    <submittedName>
        <fullName evidence="6">Acyl-homoserine-lactone synthase</fullName>
        <ecNumber evidence="6">2.3.1.184</ecNumber>
    </submittedName>
</protein>
<evidence type="ECO:0000256" key="4">
    <source>
        <dbReference type="ARBA" id="ARBA00022929"/>
    </source>
</evidence>
<keyword evidence="6" id="KW-0012">Acyltransferase</keyword>
<dbReference type="EC" id="2.3.1.184" evidence="6"/>
<dbReference type="GO" id="GO:0061579">
    <property type="term" value="F:N-acyl homoserine lactone synthase activity"/>
    <property type="evidence" value="ECO:0007669"/>
    <property type="project" value="UniProtKB-EC"/>
</dbReference>
<reference evidence="6 7" key="1">
    <citation type="submission" date="2018-03" db="EMBL/GenBank/DDBJ databases">
        <authorList>
            <person name="Keele B.F."/>
        </authorList>
    </citation>
    <scope>NUCLEOTIDE SEQUENCE [LARGE SCALE GENOMIC DNA]</scope>
    <source>
        <strain evidence="6 7">CECT 8626</strain>
    </source>
</reference>
<dbReference type="PROSITE" id="PS51187">
    <property type="entry name" value="AUTOINDUCER_SYNTH_2"/>
    <property type="match status" value="1"/>
</dbReference>
<keyword evidence="3" id="KW-0949">S-adenosyl-L-methionine</keyword>
<organism evidence="6 7">
    <name type="scientific">Albidovulum aquaemixtae</name>
    <dbReference type="NCBI Taxonomy" id="1542388"/>
    <lineage>
        <taxon>Bacteria</taxon>
        <taxon>Pseudomonadati</taxon>
        <taxon>Pseudomonadota</taxon>
        <taxon>Alphaproteobacteria</taxon>
        <taxon>Rhodobacterales</taxon>
        <taxon>Paracoccaceae</taxon>
        <taxon>Albidovulum</taxon>
    </lineage>
</organism>
<evidence type="ECO:0000313" key="7">
    <source>
        <dbReference type="Proteomes" id="UP000244924"/>
    </source>
</evidence>